<keyword evidence="5" id="KW-1185">Reference proteome</keyword>
<dbReference type="PANTHER" id="PTHR35137:SF1">
    <property type="entry name" value="CHROMOPHORE LYASE CRL, CHLOROPLASTIC"/>
    <property type="match status" value="1"/>
</dbReference>
<reference evidence="4 5" key="1">
    <citation type="submission" date="2019-10" db="EMBL/GenBank/DDBJ databases">
        <title>Genomic and transcriptomic insights into the perfect genentic adaptation of a filamentous nitrogen-fixing cyanobacterium to rice fields.</title>
        <authorList>
            <person name="Chen Z."/>
        </authorList>
    </citation>
    <scope>NUCLEOTIDE SEQUENCE [LARGE SCALE GENOMIC DNA]</scope>
    <source>
        <strain evidence="4">CCNUC1</strain>
    </source>
</reference>
<dbReference type="KEGG" id="nsh:GXM_07857"/>
<proteinExistence type="inferred from homology"/>
<evidence type="ECO:0000256" key="2">
    <source>
        <dbReference type="ARBA" id="ARBA00023239"/>
    </source>
</evidence>
<dbReference type="HAMAP" id="MF_01460">
    <property type="entry name" value="Chrphore_lyase_CpxT"/>
    <property type="match status" value="1"/>
</dbReference>
<comment type="similarity">
    <text evidence="1 3">Belongs to the CpcT/CpeT biliprotein lyase family.</text>
</comment>
<keyword evidence="2 3" id="KW-0456">Lyase</keyword>
<evidence type="ECO:0000256" key="3">
    <source>
        <dbReference type="HAMAP-Rule" id="MF_01460"/>
    </source>
</evidence>
<dbReference type="GO" id="GO:0017006">
    <property type="term" value="P:protein-tetrapyrrole linkage"/>
    <property type="evidence" value="ECO:0007669"/>
    <property type="project" value="UniProtKB-UniRule"/>
</dbReference>
<evidence type="ECO:0000313" key="4">
    <source>
        <dbReference type="EMBL" id="QFS50363.1"/>
    </source>
</evidence>
<dbReference type="EMBL" id="CP045227">
    <property type="protein sequence ID" value="QFS50363.1"/>
    <property type="molecule type" value="Genomic_DNA"/>
</dbReference>
<dbReference type="EC" id="4.-.-.-" evidence="3"/>
<dbReference type="GO" id="GO:0016829">
    <property type="term" value="F:lyase activity"/>
    <property type="evidence" value="ECO:0007669"/>
    <property type="project" value="UniProtKB-KW"/>
</dbReference>
<dbReference type="PANTHER" id="PTHR35137">
    <property type="entry name" value="CHROMOPHORE LYASE CRL, CHLOROPLASTIC"/>
    <property type="match status" value="1"/>
</dbReference>
<protein>
    <recommendedName>
        <fullName evidence="3">Chromophore lyase CpcT/CpeT</fullName>
        <ecNumber evidence="3">4.-.-.-</ecNumber>
    </recommendedName>
</protein>
<organism evidence="4 5">
    <name type="scientific">Nostoc sphaeroides CCNUC1</name>
    <dbReference type="NCBI Taxonomy" id="2653204"/>
    <lineage>
        <taxon>Bacteria</taxon>
        <taxon>Bacillati</taxon>
        <taxon>Cyanobacteriota</taxon>
        <taxon>Cyanophyceae</taxon>
        <taxon>Nostocales</taxon>
        <taxon>Nostocaceae</taxon>
        <taxon>Nostoc</taxon>
    </lineage>
</organism>
<dbReference type="Gene3D" id="2.40.128.590">
    <property type="entry name" value="CpcT/CpeT domain"/>
    <property type="match status" value="1"/>
</dbReference>
<dbReference type="Proteomes" id="UP000326678">
    <property type="component" value="Chromosome Gxm2"/>
</dbReference>
<dbReference type="AlphaFoldDB" id="A0A5P8WC10"/>
<dbReference type="InterPro" id="IPR010404">
    <property type="entry name" value="CpcT/CpeT"/>
</dbReference>
<sequence length="233" mass="27132">MLLFGFAQEEQLYKTNSVLFIYPHLLMNSLPPHIRDSTSNHLITLARWMAGDFSNYKQAFENPKDYAHIHVLFRPLPFEFFSGIGLYSEQVYDYDLWKPYRQGVHRLVDRGDEIYIENYSLKNALFYAGAARELSILRTITPDCIARRYHCSMIFKREGDRFIGAVEPGNLCLIEKNGCQTYLDSYVEITQTTWVSLDKGLDVNTHEQVWGSTFGPLRFEKREGFAHEVPNIL</sequence>
<dbReference type="InterPro" id="IPR038672">
    <property type="entry name" value="CpcT/CpeT_sf"/>
</dbReference>
<accession>A0A5P8WC10</accession>
<gene>
    <name evidence="3" type="primary">cpcT</name>
    <name evidence="4" type="ORF">GXM_07857</name>
</gene>
<evidence type="ECO:0000313" key="5">
    <source>
        <dbReference type="Proteomes" id="UP000326678"/>
    </source>
</evidence>
<name>A0A5P8WC10_9NOSO</name>
<dbReference type="Pfam" id="PF06206">
    <property type="entry name" value="CpeT"/>
    <property type="match status" value="1"/>
</dbReference>
<dbReference type="CDD" id="cd16338">
    <property type="entry name" value="CpcT"/>
    <property type="match status" value="1"/>
</dbReference>
<comment type="function">
    <text evidence="3">Covalently attaches a chromophore to Cys residue(s) of phycobiliproteins.</text>
</comment>
<evidence type="ECO:0000256" key="1">
    <source>
        <dbReference type="ARBA" id="ARBA00008206"/>
    </source>
</evidence>